<dbReference type="InterPro" id="IPR051599">
    <property type="entry name" value="Cell_Envelope_Assoc"/>
</dbReference>
<dbReference type="CDD" id="cd06259">
    <property type="entry name" value="YdcF-like"/>
    <property type="match status" value="1"/>
</dbReference>
<dbReference type="RefSeq" id="WP_021097233.1">
    <property type="nucleotide sequence ID" value="NZ_KE557320.1"/>
</dbReference>
<evidence type="ECO:0000259" key="1">
    <source>
        <dbReference type="Pfam" id="PF02698"/>
    </source>
</evidence>
<dbReference type="InterPro" id="IPR003848">
    <property type="entry name" value="DUF218"/>
</dbReference>
<dbReference type="HOGENOM" id="CLU_051474_3_3_5"/>
<sequence>MRVALILGCAVWPDGPSPALRRRTLHALGLWRRGAVEALVPCGGLGRHPPAEGEAMRSLLLAKGVPDHVIHPETASRSTIENIAFARPILERLGASQILVVTDATHAPRALLVARRFGLDAVASCPPLRSGRLTAAIRQTLREVPATALTLWRLRRMR</sequence>
<comment type="caution">
    <text evidence="2">The sequence shown here is derived from an EMBL/GenBank/DDBJ whole genome shotgun (WGS) entry which is preliminary data.</text>
</comment>
<gene>
    <name evidence="2" type="ORF">ruthe_01139</name>
</gene>
<evidence type="ECO:0000313" key="3">
    <source>
        <dbReference type="Proteomes" id="UP000015346"/>
    </source>
</evidence>
<reference evidence="2 3" key="1">
    <citation type="journal article" date="2013" name="Stand. Genomic Sci.">
        <title>Genome sequence of the reddish-pigmented Rubellimicrobium thermophilum type strain (DSM 16684(T)), a member of the Roseobacter clade.</title>
        <authorList>
            <person name="Fiebig A."/>
            <person name="Riedel T."/>
            <person name="Gronow S."/>
            <person name="Petersen J."/>
            <person name="Klenk H.P."/>
            <person name="Goker M."/>
        </authorList>
    </citation>
    <scope>NUCLEOTIDE SEQUENCE [LARGE SCALE GENOMIC DNA]</scope>
    <source>
        <strain evidence="2 3">DSM 16684</strain>
    </source>
</reference>
<dbReference type="InterPro" id="IPR014729">
    <property type="entry name" value="Rossmann-like_a/b/a_fold"/>
</dbReference>
<dbReference type="PANTHER" id="PTHR30336">
    <property type="entry name" value="INNER MEMBRANE PROTEIN, PROBABLE PERMEASE"/>
    <property type="match status" value="1"/>
</dbReference>
<dbReference type="AlphaFoldDB" id="S9S820"/>
<name>S9S820_9RHOB</name>
<protein>
    <submittedName>
        <fullName evidence="2">Putative membrane protein</fullName>
    </submittedName>
</protein>
<dbReference type="Proteomes" id="UP000015346">
    <property type="component" value="Unassembled WGS sequence"/>
</dbReference>
<accession>S9S820</accession>
<dbReference type="EMBL" id="AOLV01000010">
    <property type="protein sequence ID" value="EPX86325.1"/>
    <property type="molecule type" value="Genomic_DNA"/>
</dbReference>
<dbReference type="OrthoDB" id="9809813at2"/>
<organism evidence="2 3">
    <name type="scientific">Rubellimicrobium thermophilum DSM 16684</name>
    <dbReference type="NCBI Taxonomy" id="1123069"/>
    <lineage>
        <taxon>Bacteria</taxon>
        <taxon>Pseudomonadati</taxon>
        <taxon>Pseudomonadota</taxon>
        <taxon>Alphaproteobacteria</taxon>
        <taxon>Rhodobacterales</taxon>
        <taxon>Roseobacteraceae</taxon>
        <taxon>Rubellimicrobium</taxon>
    </lineage>
</organism>
<dbReference type="STRING" id="1123069.ruthe_01139"/>
<keyword evidence="3" id="KW-1185">Reference proteome</keyword>
<proteinExistence type="predicted"/>
<dbReference type="GO" id="GO:0005886">
    <property type="term" value="C:plasma membrane"/>
    <property type="evidence" value="ECO:0007669"/>
    <property type="project" value="TreeGrafter"/>
</dbReference>
<dbReference type="Pfam" id="PF02698">
    <property type="entry name" value="DUF218"/>
    <property type="match status" value="1"/>
</dbReference>
<dbReference type="Gene3D" id="3.40.50.620">
    <property type="entry name" value="HUPs"/>
    <property type="match status" value="1"/>
</dbReference>
<evidence type="ECO:0000313" key="2">
    <source>
        <dbReference type="EMBL" id="EPX86325.1"/>
    </source>
</evidence>
<feature type="domain" description="DUF218" evidence="1">
    <location>
        <begin position="3"/>
        <end position="127"/>
    </location>
</feature>
<dbReference type="PANTHER" id="PTHR30336:SF20">
    <property type="entry name" value="DUF218 DOMAIN-CONTAINING PROTEIN"/>
    <property type="match status" value="1"/>
</dbReference>